<gene>
    <name evidence="2" type="ORF">AVEN_273048_1</name>
</gene>
<accession>A0A4Y2M482</accession>
<evidence type="ECO:0000313" key="2">
    <source>
        <dbReference type="EMBL" id="GBN21562.1"/>
    </source>
</evidence>
<feature type="region of interest" description="Disordered" evidence="1">
    <location>
        <begin position="1"/>
        <end position="26"/>
    </location>
</feature>
<evidence type="ECO:0000313" key="3">
    <source>
        <dbReference type="Proteomes" id="UP000499080"/>
    </source>
</evidence>
<evidence type="ECO:0000256" key="1">
    <source>
        <dbReference type="SAM" id="MobiDB-lite"/>
    </source>
</evidence>
<feature type="compositionally biased region" description="Basic and acidic residues" evidence="1">
    <location>
        <begin position="1"/>
        <end position="17"/>
    </location>
</feature>
<reference evidence="2 3" key="1">
    <citation type="journal article" date="2019" name="Sci. Rep.">
        <title>Orb-weaving spider Araneus ventricosus genome elucidates the spidroin gene catalogue.</title>
        <authorList>
            <person name="Kono N."/>
            <person name="Nakamura H."/>
            <person name="Ohtoshi R."/>
            <person name="Moran D.A.P."/>
            <person name="Shinohara A."/>
            <person name="Yoshida Y."/>
            <person name="Fujiwara M."/>
            <person name="Mori M."/>
            <person name="Tomita M."/>
            <person name="Arakawa K."/>
        </authorList>
    </citation>
    <scope>NUCLEOTIDE SEQUENCE [LARGE SCALE GENOMIC DNA]</scope>
</reference>
<dbReference type="AlphaFoldDB" id="A0A4Y2M482"/>
<dbReference type="EMBL" id="BGPR01202463">
    <property type="protein sequence ID" value="GBN21562.1"/>
    <property type="molecule type" value="Genomic_DNA"/>
</dbReference>
<comment type="caution">
    <text evidence="2">The sequence shown here is derived from an EMBL/GenBank/DDBJ whole genome shotgun (WGS) entry which is preliminary data.</text>
</comment>
<dbReference type="Proteomes" id="UP000499080">
    <property type="component" value="Unassembled WGS sequence"/>
</dbReference>
<sequence length="100" mass="11177">MNVFHVVDDEHDNRDDTNSFSAYQPTNLTPDTEIKVAYISGGEMVSPTQNPPIQKYPYQTTATTVRSGTLTWACPKTSRPTPLLSFDAIRPQQPPSDLEH</sequence>
<feature type="region of interest" description="Disordered" evidence="1">
    <location>
        <begin position="81"/>
        <end position="100"/>
    </location>
</feature>
<protein>
    <submittedName>
        <fullName evidence="2">Uncharacterized protein</fullName>
    </submittedName>
</protein>
<proteinExistence type="predicted"/>
<keyword evidence="3" id="KW-1185">Reference proteome</keyword>
<name>A0A4Y2M482_ARAVE</name>
<organism evidence="2 3">
    <name type="scientific">Araneus ventricosus</name>
    <name type="common">Orbweaver spider</name>
    <name type="synonym">Epeira ventricosa</name>
    <dbReference type="NCBI Taxonomy" id="182803"/>
    <lineage>
        <taxon>Eukaryota</taxon>
        <taxon>Metazoa</taxon>
        <taxon>Ecdysozoa</taxon>
        <taxon>Arthropoda</taxon>
        <taxon>Chelicerata</taxon>
        <taxon>Arachnida</taxon>
        <taxon>Araneae</taxon>
        <taxon>Araneomorphae</taxon>
        <taxon>Entelegynae</taxon>
        <taxon>Araneoidea</taxon>
        <taxon>Araneidae</taxon>
        <taxon>Araneus</taxon>
    </lineage>
</organism>